<name>A0A8S0WF92_9FIRM</name>
<dbReference type="Proteomes" id="UP001071230">
    <property type="component" value="Unassembled WGS sequence"/>
</dbReference>
<accession>A0A8S0WF92</accession>
<sequence length="119" mass="13247">MIDLVNVHLSKDASAVVERMEATVCFDQKITAAKFALAYAIKNHFDEIDPERYALPDGEGSNFNFGTLDPDGQLSMLLRALYPGTNTPYLYARALMVFGLMKLDARIEREGLQTISALM</sequence>
<gene>
    <name evidence="1" type="ORF">DEACI_1445</name>
    <name evidence="2" type="ORF">DEACI_3119</name>
</gene>
<keyword evidence="3" id="KW-1185">Reference proteome</keyword>
<evidence type="ECO:0000313" key="3">
    <source>
        <dbReference type="Proteomes" id="UP001071230"/>
    </source>
</evidence>
<protein>
    <submittedName>
        <fullName evidence="1">Uncharacterized protein</fullName>
    </submittedName>
</protein>
<dbReference type="KEGG" id="aacx:DEACI_1445"/>
<reference evidence="2" key="1">
    <citation type="submission" date="2014-11" db="EMBL/GenBank/DDBJ databases">
        <authorList>
            <person name="Hornung B.V."/>
        </authorList>
    </citation>
    <scope>NUCLEOTIDE SEQUENCE</scope>
    <source>
        <strain evidence="2">INE</strain>
    </source>
</reference>
<dbReference type="Proteomes" id="UP000836597">
    <property type="component" value="Chromosome"/>
</dbReference>
<evidence type="ECO:0000313" key="2">
    <source>
        <dbReference type="EMBL" id="CEJ08640.1"/>
    </source>
</evidence>
<organism evidence="1">
    <name type="scientific">Acididesulfobacillus acetoxydans</name>
    <dbReference type="NCBI Taxonomy" id="1561005"/>
    <lineage>
        <taxon>Bacteria</taxon>
        <taxon>Bacillati</taxon>
        <taxon>Bacillota</taxon>
        <taxon>Clostridia</taxon>
        <taxon>Eubacteriales</taxon>
        <taxon>Peptococcaceae</taxon>
        <taxon>Acididesulfobacillus</taxon>
    </lineage>
</organism>
<evidence type="ECO:0000313" key="1">
    <source>
        <dbReference type="EMBL" id="CAA7600792.1"/>
    </source>
</evidence>
<proteinExistence type="predicted"/>
<dbReference type="AlphaFoldDB" id="A0A8S0WF92"/>
<reference evidence="1" key="2">
    <citation type="submission" date="2020-01" db="EMBL/GenBank/DDBJ databases">
        <authorList>
            <person name="Hornung B."/>
        </authorList>
    </citation>
    <scope>NUCLEOTIDE SEQUENCE</scope>
    <source>
        <strain evidence="1">PacBioINE</strain>
    </source>
</reference>
<dbReference type="EMBL" id="CDGJ01000085">
    <property type="protein sequence ID" value="CEJ08640.1"/>
    <property type="molecule type" value="Genomic_DNA"/>
</dbReference>
<dbReference type="EMBL" id="LR746496">
    <property type="protein sequence ID" value="CAA7600792.1"/>
    <property type="molecule type" value="Genomic_DNA"/>
</dbReference>
<dbReference type="RefSeq" id="WP_240984408.1">
    <property type="nucleotide sequence ID" value="NZ_CDGJ01000085.1"/>
</dbReference>